<feature type="domain" description="ABC transporter" evidence="6">
    <location>
        <begin position="2"/>
        <end position="106"/>
    </location>
</feature>
<dbReference type="PANTHER" id="PTHR48041:SF125">
    <property type="entry name" value="ABC TRANSPORTER G FAMILY"/>
    <property type="match status" value="1"/>
</dbReference>
<dbReference type="GO" id="GO:0016887">
    <property type="term" value="F:ATP hydrolysis activity"/>
    <property type="evidence" value="ECO:0007669"/>
    <property type="project" value="InterPro"/>
</dbReference>
<dbReference type="GO" id="GO:0042626">
    <property type="term" value="F:ATPase-coupled transmembrane transporter activity"/>
    <property type="evidence" value="ECO:0007669"/>
    <property type="project" value="TreeGrafter"/>
</dbReference>
<proteinExistence type="predicted"/>
<keyword evidence="3" id="KW-0812">Transmembrane</keyword>
<evidence type="ECO:0000256" key="1">
    <source>
        <dbReference type="ARBA" id="ARBA00004141"/>
    </source>
</evidence>
<gene>
    <name evidence="7" type="ORF">HaLaN_16164</name>
</gene>
<organism evidence="7 8">
    <name type="scientific">Haematococcus lacustris</name>
    <name type="common">Green alga</name>
    <name type="synonym">Haematococcus pluvialis</name>
    <dbReference type="NCBI Taxonomy" id="44745"/>
    <lineage>
        <taxon>Eukaryota</taxon>
        <taxon>Viridiplantae</taxon>
        <taxon>Chlorophyta</taxon>
        <taxon>core chlorophytes</taxon>
        <taxon>Chlorophyceae</taxon>
        <taxon>CS clade</taxon>
        <taxon>Chlamydomonadales</taxon>
        <taxon>Haematococcaceae</taxon>
        <taxon>Haematococcus</taxon>
    </lineage>
</organism>
<dbReference type="Proteomes" id="UP000485058">
    <property type="component" value="Unassembled WGS sequence"/>
</dbReference>
<dbReference type="GO" id="GO:0016020">
    <property type="term" value="C:membrane"/>
    <property type="evidence" value="ECO:0007669"/>
    <property type="project" value="UniProtKB-SubCell"/>
</dbReference>
<dbReference type="GO" id="GO:0005524">
    <property type="term" value="F:ATP binding"/>
    <property type="evidence" value="ECO:0007669"/>
    <property type="project" value="InterPro"/>
</dbReference>
<evidence type="ECO:0000259" key="6">
    <source>
        <dbReference type="Pfam" id="PF00005"/>
    </source>
</evidence>
<sequence length="167" mass="18616">QILINGERMSKAMRRRIGFVLQDDVLYETLTVLETLTYAGLLRLPNAMSRADKRARVDAVIEVLGLSKSRDTIIGGYFRRGVSGGERKRVSVGHELLINPAVLMLDGGGRAILTTIHQPSSRLYRQLDQVMLLAEGHIMYYGDALRAVDWFDHLGFSLPYGTNLAAI</sequence>
<dbReference type="AlphaFoldDB" id="A0A699ZJU0"/>
<evidence type="ECO:0000313" key="7">
    <source>
        <dbReference type="EMBL" id="GFH19246.1"/>
    </source>
</evidence>
<name>A0A699ZJU0_HAELA</name>
<evidence type="ECO:0000256" key="4">
    <source>
        <dbReference type="ARBA" id="ARBA00022989"/>
    </source>
</evidence>
<dbReference type="InterPro" id="IPR027417">
    <property type="entry name" value="P-loop_NTPase"/>
</dbReference>
<dbReference type="PANTHER" id="PTHR48041">
    <property type="entry name" value="ABC TRANSPORTER G FAMILY MEMBER 28"/>
    <property type="match status" value="1"/>
</dbReference>
<keyword evidence="8" id="KW-1185">Reference proteome</keyword>
<dbReference type="Pfam" id="PF00005">
    <property type="entry name" value="ABC_tran"/>
    <property type="match status" value="1"/>
</dbReference>
<dbReference type="InterPro" id="IPR003439">
    <property type="entry name" value="ABC_transporter-like_ATP-bd"/>
</dbReference>
<evidence type="ECO:0000256" key="5">
    <source>
        <dbReference type="ARBA" id="ARBA00023136"/>
    </source>
</evidence>
<evidence type="ECO:0000256" key="2">
    <source>
        <dbReference type="ARBA" id="ARBA00022448"/>
    </source>
</evidence>
<comment type="subcellular location">
    <subcellularLocation>
        <location evidence="1">Membrane</location>
        <topology evidence="1">Multi-pass membrane protein</topology>
    </subcellularLocation>
</comment>
<evidence type="ECO:0000313" key="8">
    <source>
        <dbReference type="Proteomes" id="UP000485058"/>
    </source>
</evidence>
<dbReference type="InterPro" id="IPR050352">
    <property type="entry name" value="ABCG_transporters"/>
</dbReference>
<keyword evidence="2" id="KW-0813">Transport</keyword>
<dbReference type="SUPFAM" id="SSF52540">
    <property type="entry name" value="P-loop containing nucleoside triphosphate hydrolases"/>
    <property type="match status" value="1"/>
</dbReference>
<dbReference type="EMBL" id="BLLF01001430">
    <property type="protein sequence ID" value="GFH19246.1"/>
    <property type="molecule type" value="Genomic_DNA"/>
</dbReference>
<evidence type="ECO:0000256" key="3">
    <source>
        <dbReference type="ARBA" id="ARBA00022692"/>
    </source>
</evidence>
<protein>
    <submittedName>
        <fullName evidence="7">ABC transporter domain-containing protein</fullName>
    </submittedName>
</protein>
<keyword evidence="4" id="KW-1133">Transmembrane helix</keyword>
<feature type="non-terminal residue" evidence="7">
    <location>
        <position position="1"/>
    </location>
</feature>
<dbReference type="Gene3D" id="3.40.50.300">
    <property type="entry name" value="P-loop containing nucleotide triphosphate hydrolases"/>
    <property type="match status" value="1"/>
</dbReference>
<reference evidence="7 8" key="1">
    <citation type="submission" date="2020-02" db="EMBL/GenBank/DDBJ databases">
        <title>Draft genome sequence of Haematococcus lacustris strain NIES-144.</title>
        <authorList>
            <person name="Morimoto D."/>
            <person name="Nakagawa S."/>
            <person name="Yoshida T."/>
            <person name="Sawayama S."/>
        </authorList>
    </citation>
    <scope>NUCLEOTIDE SEQUENCE [LARGE SCALE GENOMIC DNA]</scope>
    <source>
        <strain evidence="7 8">NIES-144</strain>
    </source>
</reference>
<accession>A0A699ZJU0</accession>
<comment type="caution">
    <text evidence="7">The sequence shown here is derived from an EMBL/GenBank/DDBJ whole genome shotgun (WGS) entry which is preliminary data.</text>
</comment>
<keyword evidence="5" id="KW-0472">Membrane</keyword>